<evidence type="ECO:0000256" key="2">
    <source>
        <dbReference type="SAM" id="MobiDB-lite"/>
    </source>
</evidence>
<proteinExistence type="predicted"/>
<evidence type="ECO:0000313" key="4">
    <source>
        <dbReference type="Proteomes" id="UP000241890"/>
    </source>
</evidence>
<dbReference type="AlphaFoldDB" id="A0A2R5GSU8"/>
<dbReference type="PANTHER" id="PTHR10257">
    <property type="entry name" value="SERINE/THREONINE PROTEIN PHOSPHATASE 2A PP2A REGULATORY SUBUNIT B"/>
    <property type="match status" value="1"/>
</dbReference>
<feature type="region of interest" description="Disordered" evidence="2">
    <location>
        <begin position="146"/>
        <end position="257"/>
    </location>
</feature>
<feature type="compositionally biased region" description="Basic and acidic residues" evidence="2">
    <location>
        <begin position="181"/>
        <end position="199"/>
    </location>
</feature>
<dbReference type="InterPro" id="IPR011989">
    <property type="entry name" value="ARM-like"/>
</dbReference>
<dbReference type="InParanoid" id="A0A2R5GSU8"/>
<dbReference type="InterPro" id="IPR002554">
    <property type="entry name" value="PP2A_B56"/>
</dbReference>
<dbReference type="GO" id="GO:0003712">
    <property type="term" value="F:transcription coregulator activity"/>
    <property type="evidence" value="ECO:0007669"/>
    <property type="project" value="InterPro"/>
</dbReference>
<keyword evidence="1" id="KW-0539">Nucleus</keyword>
<dbReference type="GO" id="GO:0000159">
    <property type="term" value="C:protein phosphatase type 2A complex"/>
    <property type="evidence" value="ECO:0007669"/>
    <property type="project" value="InterPro"/>
</dbReference>
<dbReference type="Gene3D" id="1.10.246.20">
    <property type="entry name" value="Coactivator CBP, KIX domain"/>
    <property type="match status" value="1"/>
</dbReference>
<dbReference type="Proteomes" id="UP000241890">
    <property type="component" value="Unassembled WGS sequence"/>
</dbReference>
<comment type="caution">
    <text evidence="3">The sequence shown here is derived from an EMBL/GenBank/DDBJ whole genome shotgun (WGS) entry which is preliminary data.</text>
</comment>
<reference evidence="3 4" key="1">
    <citation type="submission" date="2017-12" db="EMBL/GenBank/DDBJ databases">
        <title>Sequencing, de novo assembly and annotation of complete genome of a new Thraustochytrid species, strain FCC1311.</title>
        <authorList>
            <person name="Sedici K."/>
            <person name="Godart F."/>
            <person name="Aiese Cigliano R."/>
            <person name="Sanseverino W."/>
            <person name="Barakat M."/>
            <person name="Ortet P."/>
            <person name="Marechal E."/>
            <person name="Cagnac O."/>
            <person name="Amato A."/>
        </authorList>
    </citation>
    <scope>NUCLEOTIDE SEQUENCE [LARGE SCALE GENOMIC DNA]</scope>
</reference>
<dbReference type="PANTHER" id="PTHR10257:SF3">
    <property type="entry name" value="SERINE_THREONINE-PROTEIN PHOSPHATASE 2A 56 KDA REGULATORY SUBUNIT GAMMA ISOFORM"/>
    <property type="match status" value="1"/>
</dbReference>
<dbReference type="GO" id="GO:0019888">
    <property type="term" value="F:protein phosphatase regulator activity"/>
    <property type="evidence" value="ECO:0007669"/>
    <property type="project" value="InterPro"/>
</dbReference>
<dbReference type="Pfam" id="PF01603">
    <property type="entry name" value="B56"/>
    <property type="match status" value="1"/>
</dbReference>
<protein>
    <submittedName>
        <fullName evidence="3">Serine/threonine-protein phosphatase 2A 56 kDa regulatory subunit delta isoform</fullName>
    </submittedName>
</protein>
<dbReference type="InterPro" id="IPR016024">
    <property type="entry name" value="ARM-type_fold"/>
</dbReference>
<dbReference type="Gene3D" id="1.25.10.10">
    <property type="entry name" value="Leucine-rich Repeat Variant"/>
    <property type="match status" value="1"/>
</dbReference>
<organism evidence="3 4">
    <name type="scientific">Hondaea fermentalgiana</name>
    <dbReference type="NCBI Taxonomy" id="2315210"/>
    <lineage>
        <taxon>Eukaryota</taxon>
        <taxon>Sar</taxon>
        <taxon>Stramenopiles</taxon>
        <taxon>Bigyra</taxon>
        <taxon>Labyrinthulomycetes</taxon>
        <taxon>Thraustochytrida</taxon>
        <taxon>Thraustochytriidae</taxon>
        <taxon>Hondaea</taxon>
    </lineage>
</organism>
<name>A0A2R5GSU8_9STRA</name>
<accession>A0A2R5GSU8</accession>
<dbReference type="InterPro" id="IPR036529">
    <property type="entry name" value="KIX_dom_sf"/>
</dbReference>
<feature type="compositionally biased region" description="Acidic residues" evidence="2">
    <location>
        <begin position="206"/>
        <end position="231"/>
    </location>
</feature>
<keyword evidence="4" id="KW-1185">Reference proteome</keyword>
<evidence type="ECO:0000313" key="3">
    <source>
        <dbReference type="EMBL" id="GBG33665.1"/>
    </source>
</evidence>
<dbReference type="EMBL" id="BEYU01000165">
    <property type="protein sequence ID" value="GBG33665.1"/>
    <property type="molecule type" value="Genomic_DNA"/>
</dbReference>
<dbReference type="OrthoDB" id="204038at2759"/>
<evidence type="ECO:0000256" key="1">
    <source>
        <dbReference type="ARBA" id="ARBA00023242"/>
    </source>
</evidence>
<dbReference type="GO" id="GO:0006355">
    <property type="term" value="P:regulation of DNA-templated transcription"/>
    <property type="evidence" value="ECO:0007669"/>
    <property type="project" value="InterPro"/>
</dbReference>
<sequence length="605" mass="66634">MPSPSEISKFHRDLMVDQISAFLRKSRPNAPPNIVRQIPALARRIEATLFQSATSAEEYTNKFTLETRMKSIALSSVSLRSKRQRQTPRNSSCDLVKLHNTHLKRAMIQRRDSAASDVADNDRGSRFVACVAINGGDREIAFNFSKAEEPHLARPEAPQASSLRPEMPQEQNPHTLRRRHERDLEVEADHVSDAEEMHELSSAYSSDDEDDDDDDDGIEDDDDDIEDDEDNGLFVASIGGSTETFSHPERQPVSTASLTTAASELENRNHHDASRARARGEQMNQQENLARIHSLLASLVRTPRSQQQTIQTTILELQHRVVNAGPSRVPRRKLTEALAHAMVEMMARMDASVDGGEGDDPFGISDLLEDDSSSSSANMPSAIWLPEIRDGEIEDDQASRLHAVSHLLNFAAEHCASAPVDTDLLGIVLRLLDHMAGDNLLPADKVVLSRSVDRFVEADPASAAPFVVGRLLKRWPYQNSELQVASIAQLEAVFRVSNDAIVLDLIVPVLRRVARCISHDNWHVSNAAMTFAEKLLNFATSVEPMPEVLLTALKDLAADAKTASTKHWHAEVRARATSLAFTIYAALDNDASSASVSLNASPAAS</sequence>
<dbReference type="SUPFAM" id="SSF48371">
    <property type="entry name" value="ARM repeat"/>
    <property type="match status" value="1"/>
</dbReference>
<gene>
    <name evidence="3" type="ORF">FCC1311_098882</name>
</gene>
<dbReference type="GO" id="GO:0007165">
    <property type="term" value="P:signal transduction"/>
    <property type="evidence" value="ECO:0007669"/>
    <property type="project" value="InterPro"/>
</dbReference>